<evidence type="ECO:0000313" key="2">
    <source>
        <dbReference type="EMBL" id="MBA0769669.1"/>
    </source>
</evidence>
<sequence>MAFSNRKNLFRTLLVLSLLVAWIQVGAMRPLDGELVVQSLPRGPVTPSGPNPCTNIPGRGGGVCKLGVINVAGNVMHSPAVFPGVVAEFGVASTAKRHSYSFKERLNLRWCREYGTITREAESRCNLRFKLTVIIRSGVEVQLGLQVYKGYVVKGWSINRAPIDS</sequence>
<feature type="non-terminal residue" evidence="2">
    <location>
        <position position="165"/>
    </location>
</feature>
<dbReference type="PANTHER" id="PTHR33592:SF3">
    <property type="entry name" value="TRANSMEMBRANE PROTEIN"/>
    <property type="match status" value="1"/>
</dbReference>
<keyword evidence="1" id="KW-0732">Signal</keyword>
<comment type="caution">
    <text evidence="2">The sequence shown here is derived from an EMBL/GenBank/DDBJ whole genome shotgun (WGS) entry which is preliminary data.</text>
</comment>
<name>A0A7J9E9H5_9ROSI</name>
<gene>
    <name evidence="2" type="ORF">Gotri_018374</name>
</gene>
<dbReference type="AlphaFoldDB" id="A0A7J9E9H5"/>
<feature type="signal peptide" evidence="1">
    <location>
        <begin position="1"/>
        <end position="27"/>
    </location>
</feature>
<keyword evidence="3" id="KW-1185">Reference proteome</keyword>
<accession>A0A7J9E9H5</accession>
<dbReference type="EMBL" id="JABEZW010000007">
    <property type="protein sequence ID" value="MBA0769669.1"/>
    <property type="molecule type" value="Genomic_DNA"/>
</dbReference>
<feature type="chain" id="PRO_5029841896" evidence="1">
    <location>
        <begin position="28"/>
        <end position="165"/>
    </location>
</feature>
<reference evidence="2 3" key="1">
    <citation type="journal article" date="2019" name="Genome Biol. Evol.">
        <title>Insights into the evolution of the New World diploid cottons (Gossypium, subgenus Houzingenia) based on genome sequencing.</title>
        <authorList>
            <person name="Grover C.E."/>
            <person name="Arick M.A. 2nd"/>
            <person name="Thrash A."/>
            <person name="Conover J.L."/>
            <person name="Sanders W.S."/>
            <person name="Peterson D.G."/>
            <person name="Frelichowski J.E."/>
            <person name="Scheffler J.A."/>
            <person name="Scheffler B.E."/>
            <person name="Wendel J.F."/>
        </authorList>
    </citation>
    <scope>NUCLEOTIDE SEQUENCE [LARGE SCALE GENOMIC DNA]</scope>
    <source>
        <strain evidence="2">8</strain>
        <tissue evidence="2">Leaf</tissue>
    </source>
</reference>
<proteinExistence type="predicted"/>
<dbReference type="Proteomes" id="UP000593568">
    <property type="component" value="Unassembled WGS sequence"/>
</dbReference>
<evidence type="ECO:0000313" key="3">
    <source>
        <dbReference type="Proteomes" id="UP000593568"/>
    </source>
</evidence>
<organism evidence="2 3">
    <name type="scientific">Gossypium trilobum</name>
    <dbReference type="NCBI Taxonomy" id="34281"/>
    <lineage>
        <taxon>Eukaryota</taxon>
        <taxon>Viridiplantae</taxon>
        <taxon>Streptophyta</taxon>
        <taxon>Embryophyta</taxon>
        <taxon>Tracheophyta</taxon>
        <taxon>Spermatophyta</taxon>
        <taxon>Magnoliopsida</taxon>
        <taxon>eudicotyledons</taxon>
        <taxon>Gunneridae</taxon>
        <taxon>Pentapetalae</taxon>
        <taxon>rosids</taxon>
        <taxon>malvids</taxon>
        <taxon>Malvales</taxon>
        <taxon>Malvaceae</taxon>
        <taxon>Malvoideae</taxon>
        <taxon>Gossypium</taxon>
    </lineage>
</organism>
<dbReference type="PANTHER" id="PTHR33592">
    <property type="entry name" value="TRANSMEMBRANE PROTEIN"/>
    <property type="match status" value="1"/>
</dbReference>
<protein>
    <submittedName>
        <fullName evidence="2">Uncharacterized protein</fullName>
    </submittedName>
</protein>
<evidence type="ECO:0000256" key="1">
    <source>
        <dbReference type="SAM" id="SignalP"/>
    </source>
</evidence>